<comment type="caution">
    <text evidence="2">The sequence shown here is derived from an EMBL/GenBank/DDBJ whole genome shotgun (WGS) entry which is preliminary data.</text>
</comment>
<dbReference type="GO" id="GO:0005504">
    <property type="term" value="F:fatty acid binding"/>
    <property type="evidence" value="ECO:0007669"/>
    <property type="project" value="InterPro"/>
</dbReference>
<evidence type="ECO:0000313" key="2">
    <source>
        <dbReference type="EMBL" id="KAF3975803.1"/>
    </source>
</evidence>
<protein>
    <submittedName>
        <fullName evidence="2">Uncharacterized protein</fullName>
    </submittedName>
</protein>
<evidence type="ECO:0000313" key="3">
    <source>
        <dbReference type="Proteomes" id="UP000737018"/>
    </source>
</evidence>
<dbReference type="PANTHER" id="PTHR33122">
    <property type="entry name" value="LIPID BINDING PROTEIN-RELATED"/>
    <property type="match status" value="1"/>
</dbReference>
<dbReference type="EMBL" id="JRKL02000054">
    <property type="protein sequence ID" value="KAF3975803.1"/>
    <property type="molecule type" value="Genomic_DNA"/>
</dbReference>
<feature type="chain" id="PRO_5035217705" evidence="1">
    <location>
        <begin position="25"/>
        <end position="234"/>
    </location>
</feature>
<dbReference type="PANTHER" id="PTHR33122:SF4">
    <property type="entry name" value="OS04G0415800 PROTEIN"/>
    <property type="match status" value="1"/>
</dbReference>
<dbReference type="GO" id="GO:0009627">
    <property type="term" value="P:systemic acquired resistance"/>
    <property type="evidence" value="ECO:0007669"/>
    <property type="project" value="InterPro"/>
</dbReference>
<dbReference type="InterPro" id="IPR039265">
    <property type="entry name" value="DIR1-like"/>
</dbReference>
<dbReference type="SUPFAM" id="SSF47699">
    <property type="entry name" value="Bifunctional inhibitor/lipid-transfer protein/seed storage 2S albumin"/>
    <property type="match status" value="1"/>
</dbReference>
<dbReference type="Gene3D" id="1.10.110.10">
    <property type="entry name" value="Plant lipid-transfer and hydrophobic proteins"/>
    <property type="match status" value="1"/>
</dbReference>
<dbReference type="InterPro" id="IPR036312">
    <property type="entry name" value="Bifun_inhib/LTP/seed_sf"/>
</dbReference>
<feature type="signal peptide" evidence="1">
    <location>
        <begin position="1"/>
        <end position="24"/>
    </location>
</feature>
<reference evidence="2" key="1">
    <citation type="submission" date="2020-03" db="EMBL/GenBank/DDBJ databases">
        <title>Castanea mollissima Vanexum genome sequencing.</title>
        <authorList>
            <person name="Staton M."/>
        </authorList>
    </citation>
    <scope>NUCLEOTIDE SEQUENCE</scope>
    <source>
        <tissue evidence="2">Leaf</tissue>
    </source>
</reference>
<name>A0A8J4S347_9ROSI</name>
<keyword evidence="1" id="KW-0732">Signal</keyword>
<dbReference type="OrthoDB" id="678526at2759"/>
<proteinExistence type="predicted"/>
<gene>
    <name evidence="2" type="ORF">CMV_000955</name>
</gene>
<evidence type="ECO:0000256" key="1">
    <source>
        <dbReference type="SAM" id="SignalP"/>
    </source>
</evidence>
<keyword evidence="3" id="KW-1185">Reference proteome</keyword>
<accession>A0A8J4S347</accession>
<dbReference type="Proteomes" id="UP000737018">
    <property type="component" value="Unassembled WGS sequence"/>
</dbReference>
<sequence>MGAPIKYICFLMFLMILRIAGLFGAGECGKSSIDYEVMKLAPSALAAHDEKAEVSDKCSTVVKDIDVSYLCAIMLSNIAKSSGIKPEVAITISKMCNIANRPVGYKCGGLRIKNVYFTPRKRGRHDCGEDISFEETKVGATGDIQVIYRQPFSKKPINMMFSVEVVGGGFAKLMVKYEVLIGLIHIIRRIVMYFVIINNMIFPLKIGFSKPRGHALEITIVGGLIDPLNACFSS</sequence>
<organism evidence="2 3">
    <name type="scientific">Castanea mollissima</name>
    <name type="common">Chinese chestnut</name>
    <dbReference type="NCBI Taxonomy" id="60419"/>
    <lineage>
        <taxon>Eukaryota</taxon>
        <taxon>Viridiplantae</taxon>
        <taxon>Streptophyta</taxon>
        <taxon>Embryophyta</taxon>
        <taxon>Tracheophyta</taxon>
        <taxon>Spermatophyta</taxon>
        <taxon>Magnoliopsida</taxon>
        <taxon>eudicotyledons</taxon>
        <taxon>Gunneridae</taxon>
        <taxon>Pentapetalae</taxon>
        <taxon>rosids</taxon>
        <taxon>fabids</taxon>
        <taxon>Fagales</taxon>
        <taxon>Fagaceae</taxon>
        <taxon>Castanea</taxon>
    </lineage>
</organism>
<dbReference type="AlphaFoldDB" id="A0A8J4S347"/>